<keyword evidence="2" id="KW-0732">Signal</keyword>
<dbReference type="InterPro" id="IPR050504">
    <property type="entry name" value="IgSF_BTN/MOG"/>
</dbReference>
<evidence type="ECO:0000256" key="5">
    <source>
        <dbReference type="ARBA" id="ARBA00023180"/>
    </source>
</evidence>
<dbReference type="InterPro" id="IPR036179">
    <property type="entry name" value="Ig-like_dom_sf"/>
</dbReference>
<dbReference type="KEGG" id="caua:113092767"/>
<dbReference type="InterPro" id="IPR007110">
    <property type="entry name" value="Ig-like_dom"/>
</dbReference>
<dbReference type="PROSITE" id="PS50835">
    <property type="entry name" value="IG_LIKE"/>
    <property type="match status" value="2"/>
</dbReference>
<evidence type="ECO:0000256" key="2">
    <source>
        <dbReference type="ARBA" id="ARBA00022729"/>
    </source>
</evidence>
<dbReference type="InterPro" id="IPR013106">
    <property type="entry name" value="Ig_V-set"/>
</dbReference>
<name>A0A6P6P0Q0_CARAU</name>
<dbReference type="PANTHER" id="PTHR24100">
    <property type="entry name" value="BUTYROPHILIN"/>
    <property type="match status" value="1"/>
</dbReference>
<keyword evidence="9" id="KW-1185">Reference proteome</keyword>
<evidence type="ECO:0000313" key="10">
    <source>
        <dbReference type="RefSeq" id="XP_026114284.1"/>
    </source>
</evidence>
<dbReference type="Proteomes" id="UP000515129">
    <property type="component" value="Unplaced"/>
</dbReference>
<dbReference type="SMART" id="SM00406">
    <property type="entry name" value="IGv"/>
    <property type="match status" value="2"/>
</dbReference>
<dbReference type="InterPro" id="IPR003599">
    <property type="entry name" value="Ig_sub"/>
</dbReference>
<dbReference type="SMART" id="SM00409">
    <property type="entry name" value="IG"/>
    <property type="match status" value="2"/>
</dbReference>
<gene>
    <name evidence="10" type="primary">LOC113092767</name>
</gene>
<dbReference type="GO" id="GO:0050852">
    <property type="term" value="P:T cell receptor signaling pathway"/>
    <property type="evidence" value="ECO:0007669"/>
    <property type="project" value="TreeGrafter"/>
</dbReference>
<dbReference type="FunFam" id="2.60.40.10:FF:000142">
    <property type="entry name" value="V-set domain-containing T-cell activation inhibitor 1"/>
    <property type="match status" value="2"/>
</dbReference>
<proteinExistence type="predicted"/>
<dbReference type="SUPFAM" id="SSF48726">
    <property type="entry name" value="Immunoglobulin"/>
    <property type="match status" value="2"/>
</dbReference>
<dbReference type="GeneID" id="113092767"/>
<evidence type="ECO:0000256" key="6">
    <source>
        <dbReference type="ARBA" id="ARBA00023319"/>
    </source>
</evidence>
<dbReference type="GO" id="GO:0050863">
    <property type="term" value="P:regulation of T cell activation"/>
    <property type="evidence" value="ECO:0007669"/>
    <property type="project" value="UniProtKB-ARBA"/>
</dbReference>
<sequence>MAETKEVSKTSQGLSVVCQSDIVFSHPGDDVVLSCHLNPAVSAASMEIQWWHKEDLVFHYKNGKMTVNIDFEGRVSLPLQDLQNGNLSLTLRDVRSSQKGLYICEVTHESQSIQDTVFLHISSVDFSLVFSSDPLCVAPGEDVILPVHLLPETSAVFMEIRWFKETELIYQYMKGQEMTNNDFENRVSLSIQELRRGNLALILRNVQSSDSGDYTCTVFHDGCQKRGVVHLQVKEIERVKHLCSVIKQAHEDIMQQRVKLNETIKLLEETLNIVDRSSSHLNSMEGIPPFMQDQSKLEGLDMENRRADSTCTTKSMEEFPPFMEEERSSQRTIQTREEGKATEQELSSERATRAQQSPNQETRHETVATDQERSSSAVPPQIQERPGTSQSDAAQTPPRPEDRRQRSQEKRERKCHIL</sequence>
<dbReference type="Gene3D" id="2.60.40.10">
    <property type="entry name" value="Immunoglobulins"/>
    <property type="match status" value="2"/>
</dbReference>
<comment type="subcellular location">
    <subcellularLocation>
        <location evidence="1">Membrane</location>
    </subcellularLocation>
</comment>
<feature type="compositionally biased region" description="Basic and acidic residues" evidence="7">
    <location>
        <begin position="399"/>
        <end position="412"/>
    </location>
</feature>
<organism evidence="9 10">
    <name type="scientific">Carassius auratus</name>
    <name type="common">Goldfish</name>
    <dbReference type="NCBI Taxonomy" id="7957"/>
    <lineage>
        <taxon>Eukaryota</taxon>
        <taxon>Metazoa</taxon>
        <taxon>Chordata</taxon>
        <taxon>Craniata</taxon>
        <taxon>Vertebrata</taxon>
        <taxon>Euteleostomi</taxon>
        <taxon>Actinopterygii</taxon>
        <taxon>Neopterygii</taxon>
        <taxon>Teleostei</taxon>
        <taxon>Ostariophysi</taxon>
        <taxon>Cypriniformes</taxon>
        <taxon>Cyprinidae</taxon>
        <taxon>Cyprininae</taxon>
        <taxon>Carassius</taxon>
    </lineage>
</organism>
<dbReference type="InterPro" id="IPR013783">
    <property type="entry name" value="Ig-like_fold"/>
</dbReference>
<protein>
    <submittedName>
        <fullName evidence="10">Butyrophilin-like protein 2 isoform X1</fullName>
    </submittedName>
</protein>
<feature type="region of interest" description="Disordered" evidence="7">
    <location>
        <begin position="304"/>
        <end position="418"/>
    </location>
</feature>
<evidence type="ECO:0000259" key="8">
    <source>
        <dbReference type="PROSITE" id="PS50835"/>
    </source>
</evidence>
<dbReference type="Pfam" id="PF07686">
    <property type="entry name" value="V-set"/>
    <property type="match status" value="2"/>
</dbReference>
<dbReference type="GO" id="GO:0001817">
    <property type="term" value="P:regulation of cytokine production"/>
    <property type="evidence" value="ECO:0007669"/>
    <property type="project" value="TreeGrafter"/>
</dbReference>
<feature type="compositionally biased region" description="Basic and acidic residues" evidence="7">
    <location>
        <begin position="324"/>
        <end position="352"/>
    </location>
</feature>
<dbReference type="AlphaFoldDB" id="A0A6P6P0Q0"/>
<evidence type="ECO:0000256" key="3">
    <source>
        <dbReference type="ARBA" id="ARBA00023136"/>
    </source>
</evidence>
<dbReference type="GO" id="GO:0005102">
    <property type="term" value="F:signaling receptor binding"/>
    <property type="evidence" value="ECO:0007669"/>
    <property type="project" value="TreeGrafter"/>
</dbReference>
<dbReference type="PANTHER" id="PTHR24100:SF130">
    <property type="entry name" value="BUTYROPHILIN-LIKE PROTEIN 9"/>
    <property type="match status" value="1"/>
</dbReference>
<keyword evidence="5" id="KW-0325">Glycoprotein</keyword>
<keyword evidence="3" id="KW-0472">Membrane</keyword>
<feature type="domain" description="Ig-like" evidence="8">
    <location>
        <begin position="136"/>
        <end position="220"/>
    </location>
</feature>
<dbReference type="OrthoDB" id="9898017at2759"/>
<dbReference type="RefSeq" id="XP_026114284.1">
    <property type="nucleotide sequence ID" value="XM_026258499.1"/>
</dbReference>
<keyword evidence="6" id="KW-0393">Immunoglobulin domain</keyword>
<feature type="domain" description="Ig-like" evidence="8">
    <location>
        <begin position="28"/>
        <end position="120"/>
    </location>
</feature>
<keyword evidence="4" id="KW-1015">Disulfide bond</keyword>
<accession>A0A6P6P0Q0</accession>
<evidence type="ECO:0000256" key="1">
    <source>
        <dbReference type="ARBA" id="ARBA00004370"/>
    </source>
</evidence>
<evidence type="ECO:0000256" key="4">
    <source>
        <dbReference type="ARBA" id="ARBA00023157"/>
    </source>
</evidence>
<dbReference type="GO" id="GO:1903037">
    <property type="term" value="P:regulation of leukocyte cell-cell adhesion"/>
    <property type="evidence" value="ECO:0007669"/>
    <property type="project" value="UniProtKB-ARBA"/>
</dbReference>
<dbReference type="GO" id="GO:0009897">
    <property type="term" value="C:external side of plasma membrane"/>
    <property type="evidence" value="ECO:0007669"/>
    <property type="project" value="TreeGrafter"/>
</dbReference>
<dbReference type="InterPro" id="IPR003006">
    <property type="entry name" value="Ig/MHC_CS"/>
</dbReference>
<evidence type="ECO:0000313" key="9">
    <source>
        <dbReference type="Proteomes" id="UP000515129"/>
    </source>
</evidence>
<reference evidence="10" key="1">
    <citation type="submission" date="2025-08" db="UniProtKB">
        <authorList>
            <consortium name="RefSeq"/>
        </authorList>
    </citation>
    <scope>IDENTIFICATION</scope>
    <source>
        <strain evidence="10">Wakin</strain>
        <tissue evidence="10">Muscle</tissue>
    </source>
</reference>
<feature type="compositionally biased region" description="Basic and acidic residues" evidence="7">
    <location>
        <begin position="361"/>
        <end position="373"/>
    </location>
</feature>
<dbReference type="PROSITE" id="PS00290">
    <property type="entry name" value="IG_MHC"/>
    <property type="match status" value="1"/>
</dbReference>
<evidence type="ECO:0000256" key="7">
    <source>
        <dbReference type="SAM" id="MobiDB-lite"/>
    </source>
</evidence>